<dbReference type="RefSeq" id="WP_109682371.1">
    <property type="nucleotide sequence ID" value="NZ_QGGP01000004.1"/>
</dbReference>
<name>A0A316E6H7_9FLAO</name>
<sequence length="141" mass="15978">MEKEFYNCDYCFKEFEPKRRRVQKFCSNSCRSKAHHAKNSTKNLSEPEKAQNDKPIVNKVEKMSLSGVGNSTAGTLLADGLKFLATSAENRSATKADIAYIASKIKRYHKIVNHPPNSQGAFPYFDLETNEIFYSFMPLNG</sequence>
<dbReference type="Proteomes" id="UP000245430">
    <property type="component" value="Unassembled WGS sequence"/>
</dbReference>
<reference evidence="2 3" key="1">
    <citation type="submission" date="2018-05" db="EMBL/GenBank/DDBJ databases">
        <title>Genomic Encyclopedia of Archaeal and Bacterial Type Strains, Phase II (KMG-II): from individual species to whole genera.</title>
        <authorList>
            <person name="Goeker M."/>
        </authorList>
    </citation>
    <scope>NUCLEOTIDE SEQUENCE [LARGE SCALE GENOMIC DNA]</scope>
    <source>
        <strain evidence="2 3">DSM 22637</strain>
    </source>
</reference>
<dbReference type="AlphaFoldDB" id="A0A316E6H7"/>
<keyword evidence="3" id="KW-1185">Reference proteome</keyword>
<protein>
    <submittedName>
        <fullName evidence="2">Uncharacterized protein</fullName>
    </submittedName>
</protein>
<feature type="region of interest" description="Disordered" evidence="1">
    <location>
        <begin position="34"/>
        <end position="55"/>
    </location>
</feature>
<evidence type="ECO:0000256" key="1">
    <source>
        <dbReference type="SAM" id="MobiDB-lite"/>
    </source>
</evidence>
<gene>
    <name evidence="2" type="ORF">LX78_01857</name>
</gene>
<comment type="caution">
    <text evidence="2">The sequence shown here is derived from an EMBL/GenBank/DDBJ whole genome shotgun (WGS) entry which is preliminary data.</text>
</comment>
<evidence type="ECO:0000313" key="3">
    <source>
        <dbReference type="Proteomes" id="UP000245430"/>
    </source>
</evidence>
<dbReference type="OrthoDB" id="1363909at2"/>
<dbReference type="EMBL" id="QGGP01000004">
    <property type="protein sequence ID" value="PWK18550.1"/>
    <property type="molecule type" value="Genomic_DNA"/>
</dbReference>
<evidence type="ECO:0000313" key="2">
    <source>
        <dbReference type="EMBL" id="PWK18550.1"/>
    </source>
</evidence>
<organism evidence="2 3">
    <name type="scientific">Xanthomarina spongicola</name>
    <dbReference type="NCBI Taxonomy" id="570520"/>
    <lineage>
        <taxon>Bacteria</taxon>
        <taxon>Pseudomonadati</taxon>
        <taxon>Bacteroidota</taxon>
        <taxon>Flavobacteriia</taxon>
        <taxon>Flavobacteriales</taxon>
        <taxon>Flavobacteriaceae</taxon>
        <taxon>Xanthomarina</taxon>
    </lineage>
</organism>
<proteinExistence type="predicted"/>
<accession>A0A316E6H7</accession>